<reference evidence="6 7" key="1">
    <citation type="submission" date="2020-06" db="EMBL/GenBank/DDBJ databases">
        <title>Genomic analysis of Salicibibacter sp. NKC5-3.</title>
        <authorList>
            <person name="Oh Y.J."/>
        </authorList>
    </citation>
    <scope>NUCLEOTIDE SEQUENCE [LARGE SCALE GENOMIC DNA]</scope>
    <source>
        <strain evidence="6 7">NKC5-3</strain>
    </source>
</reference>
<feature type="domain" description="Lipoyl-binding" evidence="5">
    <location>
        <begin position="20"/>
        <end position="102"/>
    </location>
</feature>
<comment type="function">
    <text evidence="3">The glycine cleavage system catalyzes the degradation of glycine. The H protein shuttles the methylamine group of glycine from the P protein to the T protein.</text>
</comment>
<protein>
    <recommendedName>
        <fullName evidence="3">Glycine cleavage system H protein</fullName>
    </recommendedName>
    <alternativeName>
        <fullName evidence="3">Octanoyl/lipoyl carrier protein</fullName>
    </alternativeName>
</protein>
<dbReference type="SUPFAM" id="SSF51230">
    <property type="entry name" value="Single hybrid motif"/>
    <property type="match status" value="1"/>
</dbReference>
<dbReference type="InterPro" id="IPR000089">
    <property type="entry name" value="Biotin_lipoyl"/>
</dbReference>
<evidence type="ECO:0000256" key="1">
    <source>
        <dbReference type="ARBA" id="ARBA00009249"/>
    </source>
</evidence>
<dbReference type="InterPro" id="IPR033753">
    <property type="entry name" value="GCV_H/Fam206"/>
</dbReference>
<evidence type="ECO:0000313" key="6">
    <source>
        <dbReference type="EMBL" id="QQK77192.1"/>
    </source>
</evidence>
<dbReference type="GO" id="GO:0019464">
    <property type="term" value="P:glycine decarboxylation via glycine cleavage system"/>
    <property type="evidence" value="ECO:0007669"/>
    <property type="project" value="UniProtKB-UniRule"/>
</dbReference>
<dbReference type="GO" id="GO:0009249">
    <property type="term" value="P:protein lipoylation"/>
    <property type="evidence" value="ECO:0007669"/>
    <property type="project" value="UniProtKB-UniRule"/>
</dbReference>
<dbReference type="InterPro" id="IPR017453">
    <property type="entry name" value="GCV_H_sub"/>
</dbReference>
<dbReference type="GO" id="GO:0005737">
    <property type="term" value="C:cytoplasm"/>
    <property type="evidence" value="ECO:0007669"/>
    <property type="project" value="TreeGrafter"/>
</dbReference>
<dbReference type="PANTHER" id="PTHR11715">
    <property type="entry name" value="GLYCINE CLEAVAGE SYSTEM H PROTEIN"/>
    <property type="match status" value="1"/>
</dbReference>
<comment type="function">
    <text evidence="3">Is also involved in protein lipoylation via its role as an octanoyl/lipoyl carrier protein intermediate.</text>
</comment>
<sequence length="125" mass="14134">MMSKLYSKEHEWVETLEEGIVRIGISDYAQQELGDIVFVEIPEVDEEVAANESIGTIESVKTVSEIYVPISGTVVNVNERLEDEPELVNANPEDEGWLVDVKMADRDELEDLMNEAEYHAFTEEG</sequence>
<evidence type="ECO:0000256" key="4">
    <source>
        <dbReference type="PIRSR" id="PIRSR617453-50"/>
    </source>
</evidence>
<dbReference type="PROSITE" id="PS00189">
    <property type="entry name" value="LIPOYL"/>
    <property type="match status" value="1"/>
</dbReference>
<dbReference type="AlphaFoldDB" id="A0A7T7CCP9"/>
<name>A0A7T7CCP9_9BACI</name>
<gene>
    <name evidence="3 6" type="primary">gcvH</name>
    <name evidence="6" type="ORF">HUG15_17475</name>
</gene>
<comment type="subunit">
    <text evidence="3">The glycine cleavage system is composed of four proteins: P, T, L and H.</text>
</comment>
<dbReference type="NCBIfam" id="TIGR00527">
    <property type="entry name" value="gcvH"/>
    <property type="match status" value="1"/>
</dbReference>
<dbReference type="Gene3D" id="2.40.50.100">
    <property type="match status" value="1"/>
</dbReference>
<keyword evidence="2 3" id="KW-0450">Lipoyl</keyword>
<evidence type="ECO:0000256" key="2">
    <source>
        <dbReference type="ARBA" id="ARBA00022823"/>
    </source>
</evidence>
<dbReference type="NCBIfam" id="NF002270">
    <property type="entry name" value="PRK01202.1"/>
    <property type="match status" value="1"/>
</dbReference>
<dbReference type="InterPro" id="IPR002930">
    <property type="entry name" value="GCV_H"/>
</dbReference>
<dbReference type="InterPro" id="IPR003016">
    <property type="entry name" value="2-oxoA_DH_lipoyl-BS"/>
</dbReference>
<comment type="cofactor">
    <cofactor evidence="3">
        <name>(R)-lipoate</name>
        <dbReference type="ChEBI" id="CHEBI:83088"/>
    </cofactor>
    <text evidence="3">Binds 1 lipoyl cofactor covalently.</text>
</comment>
<dbReference type="HAMAP" id="MF_00272">
    <property type="entry name" value="GcvH"/>
    <property type="match status" value="1"/>
</dbReference>
<keyword evidence="7" id="KW-1185">Reference proteome</keyword>
<dbReference type="CDD" id="cd06848">
    <property type="entry name" value="GCS_H"/>
    <property type="match status" value="1"/>
</dbReference>
<dbReference type="InterPro" id="IPR011053">
    <property type="entry name" value="Single_hybrid_motif"/>
</dbReference>
<feature type="modified residue" description="N6-lipoyllysine" evidence="3 4">
    <location>
        <position position="61"/>
    </location>
</feature>
<comment type="similarity">
    <text evidence="1 3">Belongs to the GcvH family.</text>
</comment>
<evidence type="ECO:0000259" key="5">
    <source>
        <dbReference type="PROSITE" id="PS50968"/>
    </source>
</evidence>
<dbReference type="Proteomes" id="UP000595823">
    <property type="component" value="Chromosome"/>
</dbReference>
<dbReference type="GO" id="GO:0005960">
    <property type="term" value="C:glycine cleavage complex"/>
    <property type="evidence" value="ECO:0007669"/>
    <property type="project" value="InterPro"/>
</dbReference>
<dbReference type="PANTHER" id="PTHR11715:SF3">
    <property type="entry name" value="GLYCINE CLEAVAGE SYSTEM H PROTEIN-RELATED"/>
    <property type="match status" value="1"/>
</dbReference>
<organism evidence="6 7">
    <name type="scientific">Salicibibacter cibarius</name>
    <dbReference type="NCBI Taxonomy" id="2743000"/>
    <lineage>
        <taxon>Bacteria</taxon>
        <taxon>Bacillati</taxon>
        <taxon>Bacillota</taxon>
        <taxon>Bacilli</taxon>
        <taxon>Bacillales</taxon>
        <taxon>Bacillaceae</taxon>
        <taxon>Salicibibacter</taxon>
    </lineage>
</organism>
<accession>A0A7T7CCP9</accession>
<dbReference type="KEGG" id="scia:HUG15_17475"/>
<dbReference type="EMBL" id="CP054705">
    <property type="protein sequence ID" value="QQK77192.1"/>
    <property type="molecule type" value="Genomic_DNA"/>
</dbReference>
<dbReference type="PROSITE" id="PS50968">
    <property type="entry name" value="BIOTINYL_LIPOYL"/>
    <property type="match status" value="1"/>
</dbReference>
<evidence type="ECO:0000256" key="3">
    <source>
        <dbReference type="HAMAP-Rule" id="MF_00272"/>
    </source>
</evidence>
<evidence type="ECO:0000313" key="7">
    <source>
        <dbReference type="Proteomes" id="UP000595823"/>
    </source>
</evidence>
<dbReference type="Pfam" id="PF01597">
    <property type="entry name" value="GCV_H"/>
    <property type="match status" value="1"/>
</dbReference>
<proteinExistence type="inferred from homology"/>